<gene>
    <name evidence="1" type="ORF">SAMN05421813_10711</name>
</gene>
<name>A0A1G9QYP5_9SPHI</name>
<dbReference type="EMBL" id="FNHH01000007">
    <property type="protein sequence ID" value="SDM15991.1"/>
    <property type="molecule type" value="Genomic_DNA"/>
</dbReference>
<keyword evidence="2" id="KW-1185">Reference proteome</keyword>
<evidence type="ECO:0000313" key="2">
    <source>
        <dbReference type="Proteomes" id="UP000199226"/>
    </source>
</evidence>
<dbReference type="AlphaFoldDB" id="A0A1G9QYP5"/>
<dbReference type="Proteomes" id="UP000199226">
    <property type="component" value="Unassembled WGS sequence"/>
</dbReference>
<reference evidence="2" key="1">
    <citation type="submission" date="2016-10" db="EMBL/GenBank/DDBJ databases">
        <authorList>
            <person name="Varghese N."/>
            <person name="Submissions S."/>
        </authorList>
    </citation>
    <scope>NUCLEOTIDE SEQUENCE [LARGE SCALE GENOMIC DNA]</scope>
    <source>
        <strain evidence="2">DSM 24536</strain>
    </source>
</reference>
<protein>
    <submittedName>
        <fullName evidence="1">Uncharacterized protein</fullName>
    </submittedName>
</protein>
<accession>A0A1G9QYP5</accession>
<evidence type="ECO:0000313" key="1">
    <source>
        <dbReference type="EMBL" id="SDM15991.1"/>
    </source>
</evidence>
<dbReference type="RefSeq" id="WP_090702375.1">
    <property type="nucleotide sequence ID" value="NZ_FNHH01000007.1"/>
</dbReference>
<organism evidence="1 2">
    <name type="scientific">Daejeonella rubra</name>
    <dbReference type="NCBI Taxonomy" id="990371"/>
    <lineage>
        <taxon>Bacteria</taxon>
        <taxon>Pseudomonadati</taxon>
        <taxon>Bacteroidota</taxon>
        <taxon>Sphingobacteriia</taxon>
        <taxon>Sphingobacteriales</taxon>
        <taxon>Sphingobacteriaceae</taxon>
        <taxon>Daejeonella</taxon>
    </lineage>
</organism>
<dbReference type="STRING" id="990371.SAMN05421813_10711"/>
<proteinExistence type="predicted"/>
<sequence>MKKSRSIFIILFALGFTCKAKEPVNSNPLPKSVTIAINIHDKNNATQNLVNLDFFRLQLLDEIRKFQKASFVLAENDENPELILDLNIEEYKLWPGNKTVSTSMQSRDIRTGQDDKGNPVYETMRANVTTARIRRKADARMKASITNSAGLPYNYQETFETSYSYDNRYIESVQGDQFITKESRGIPEPRESDILFLLTKKELTRKLSLQLRRYYDAKESASK</sequence>